<comment type="subcellular location">
    <subcellularLocation>
        <location evidence="1">Membrane</location>
        <topology evidence="1">Single-pass membrane protein</topology>
    </subcellularLocation>
</comment>
<evidence type="ECO:0008006" key="13">
    <source>
        <dbReference type="Google" id="ProtNLM"/>
    </source>
</evidence>
<feature type="disulfide bond" evidence="9">
    <location>
        <begin position="116"/>
        <end position="131"/>
    </location>
</feature>
<evidence type="ECO:0000256" key="8">
    <source>
        <dbReference type="ARBA" id="ARBA00023180"/>
    </source>
</evidence>
<evidence type="ECO:0000313" key="11">
    <source>
        <dbReference type="EMBL" id="GBL77346.1"/>
    </source>
</evidence>
<evidence type="ECO:0000313" key="12">
    <source>
        <dbReference type="Proteomes" id="UP000499080"/>
    </source>
</evidence>
<dbReference type="InterPro" id="IPR002172">
    <property type="entry name" value="LDrepeatLR_classA_rpt"/>
</dbReference>
<comment type="caution">
    <text evidence="9">Lacks conserved residue(s) required for the propagation of feature annotation.</text>
</comment>
<evidence type="ECO:0000256" key="4">
    <source>
        <dbReference type="ARBA" id="ARBA00022737"/>
    </source>
</evidence>
<dbReference type="PRINTS" id="PR00261">
    <property type="entry name" value="LDLRECEPTOR"/>
</dbReference>
<evidence type="ECO:0000256" key="6">
    <source>
        <dbReference type="ARBA" id="ARBA00023136"/>
    </source>
</evidence>
<keyword evidence="3" id="KW-0732">Signal</keyword>
<keyword evidence="12" id="KW-1185">Reference proteome</keyword>
<dbReference type="GO" id="GO:0016192">
    <property type="term" value="P:vesicle-mediated transport"/>
    <property type="evidence" value="ECO:0007669"/>
    <property type="project" value="UniProtKB-ARBA"/>
</dbReference>
<feature type="disulfide bond" evidence="9">
    <location>
        <begin position="104"/>
        <end position="122"/>
    </location>
</feature>
<evidence type="ECO:0000256" key="3">
    <source>
        <dbReference type="ARBA" id="ARBA00022729"/>
    </source>
</evidence>
<evidence type="ECO:0000256" key="10">
    <source>
        <dbReference type="SAM" id="Phobius"/>
    </source>
</evidence>
<evidence type="ECO:0000256" key="7">
    <source>
        <dbReference type="ARBA" id="ARBA00023157"/>
    </source>
</evidence>
<keyword evidence="4" id="KW-0677">Repeat</keyword>
<feature type="disulfide bond" evidence="9">
    <location>
        <begin position="76"/>
        <end position="91"/>
    </location>
</feature>
<dbReference type="CDD" id="cd00112">
    <property type="entry name" value="LDLa"/>
    <property type="match status" value="2"/>
</dbReference>
<reference evidence="11 12" key="1">
    <citation type="journal article" date="2019" name="Sci. Rep.">
        <title>Orb-weaving spider Araneus ventricosus genome elucidates the spidroin gene catalogue.</title>
        <authorList>
            <person name="Kono N."/>
            <person name="Nakamura H."/>
            <person name="Ohtoshi R."/>
            <person name="Moran D.A.P."/>
            <person name="Shinohara A."/>
            <person name="Yoshida Y."/>
            <person name="Fujiwara M."/>
            <person name="Mori M."/>
            <person name="Tomita M."/>
            <person name="Arakawa K."/>
        </authorList>
    </citation>
    <scope>NUCLEOTIDE SEQUENCE [LARGE SCALE GENOMIC DNA]</scope>
</reference>
<evidence type="ECO:0000256" key="5">
    <source>
        <dbReference type="ARBA" id="ARBA00022989"/>
    </source>
</evidence>
<sequence>MFISSYSKPLHIQGMIQEIFASSNLYCNSRVLMWCLWLLIIPGVTGYSLSLSMVKCDINQFPCNNGESCFYKYHWCDGNYYCPDATDESYCSYQNECPIRFFRCDNGLCVPESGRCDGYPSCPDGSDEFDCGM</sequence>
<comment type="caution">
    <text evidence="11">The sequence shown here is derived from an EMBL/GenBank/DDBJ whole genome shotgun (WGS) entry which is preliminary data.</text>
</comment>
<dbReference type="AlphaFoldDB" id="A0A4Y2ADM9"/>
<dbReference type="FunFam" id="4.10.400.10:FF:000034">
    <property type="entry name" value="Low-density lipoprotein receptor-related protein 2"/>
    <property type="match status" value="1"/>
</dbReference>
<dbReference type="Proteomes" id="UP000499080">
    <property type="component" value="Unassembled WGS sequence"/>
</dbReference>
<keyword evidence="6 10" id="KW-0472">Membrane</keyword>
<proteinExistence type="predicted"/>
<dbReference type="EMBL" id="BGPR01000012">
    <property type="protein sequence ID" value="GBL77346.1"/>
    <property type="molecule type" value="Genomic_DNA"/>
</dbReference>
<accession>A0A4Y2ADM9</accession>
<organism evidence="11 12">
    <name type="scientific">Araneus ventricosus</name>
    <name type="common">Orbweaver spider</name>
    <name type="synonym">Epeira ventricosa</name>
    <dbReference type="NCBI Taxonomy" id="182803"/>
    <lineage>
        <taxon>Eukaryota</taxon>
        <taxon>Metazoa</taxon>
        <taxon>Ecdysozoa</taxon>
        <taxon>Arthropoda</taxon>
        <taxon>Chelicerata</taxon>
        <taxon>Arachnida</taxon>
        <taxon>Araneae</taxon>
        <taxon>Araneomorphae</taxon>
        <taxon>Entelegynae</taxon>
        <taxon>Araneoidea</taxon>
        <taxon>Araneidae</taxon>
        <taxon>Araneus</taxon>
    </lineage>
</organism>
<dbReference type="InterPro" id="IPR036055">
    <property type="entry name" value="LDL_receptor-like_sf"/>
</dbReference>
<keyword evidence="5 10" id="KW-1133">Transmembrane helix</keyword>
<dbReference type="InterPro" id="IPR050685">
    <property type="entry name" value="LDLR"/>
</dbReference>
<evidence type="ECO:0000256" key="9">
    <source>
        <dbReference type="PROSITE-ProRule" id="PRU00124"/>
    </source>
</evidence>
<protein>
    <recommendedName>
        <fullName evidence="13">Low-density lipoprotein receptor-related protein 2</fullName>
    </recommendedName>
</protein>
<dbReference type="PROSITE" id="PS50068">
    <property type="entry name" value="LDLRA_2"/>
    <property type="match status" value="2"/>
</dbReference>
<gene>
    <name evidence="11" type="ORF">AVEN_41769_1</name>
</gene>
<keyword evidence="7 9" id="KW-1015">Disulfide bond</keyword>
<keyword evidence="2 10" id="KW-0812">Transmembrane</keyword>
<keyword evidence="8" id="KW-0325">Glycoprotein</keyword>
<dbReference type="SUPFAM" id="SSF57424">
    <property type="entry name" value="LDL receptor-like module"/>
    <property type="match status" value="2"/>
</dbReference>
<evidence type="ECO:0000256" key="1">
    <source>
        <dbReference type="ARBA" id="ARBA00004167"/>
    </source>
</evidence>
<dbReference type="PANTHER" id="PTHR24270:SF62">
    <property type="entry name" value="LOW-DENSITY LIPOPROTEIN RECEPTOR-RELATED PROTEIN 2"/>
    <property type="match status" value="1"/>
</dbReference>
<dbReference type="OrthoDB" id="2019384at2759"/>
<name>A0A4Y2ADM9_ARAVE</name>
<feature type="disulfide bond" evidence="9">
    <location>
        <begin position="97"/>
        <end position="109"/>
    </location>
</feature>
<feature type="transmembrane region" description="Helical" evidence="10">
    <location>
        <begin position="31"/>
        <end position="49"/>
    </location>
</feature>
<evidence type="ECO:0000256" key="2">
    <source>
        <dbReference type="ARBA" id="ARBA00022692"/>
    </source>
</evidence>
<dbReference type="PANTHER" id="PTHR24270">
    <property type="entry name" value="LOW-DENSITY LIPOPROTEIN RECEPTOR-RELATED"/>
    <property type="match status" value="1"/>
</dbReference>
<dbReference type="SMART" id="SM00192">
    <property type="entry name" value="LDLa"/>
    <property type="match status" value="2"/>
</dbReference>
<dbReference type="GO" id="GO:0005886">
    <property type="term" value="C:plasma membrane"/>
    <property type="evidence" value="ECO:0007669"/>
    <property type="project" value="TreeGrafter"/>
</dbReference>
<dbReference type="Pfam" id="PF00057">
    <property type="entry name" value="Ldl_recept_a"/>
    <property type="match status" value="2"/>
</dbReference>
<dbReference type="Gene3D" id="4.10.400.10">
    <property type="entry name" value="Low-density Lipoprotein Receptor"/>
    <property type="match status" value="2"/>
</dbReference>